<dbReference type="Gene3D" id="3.55.50.30">
    <property type="match status" value="1"/>
</dbReference>
<keyword evidence="4" id="KW-0813">Transport</keyword>
<dbReference type="InterPro" id="IPR005644">
    <property type="entry name" value="NolW-like"/>
</dbReference>
<evidence type="ECO:0000256" key="3">
    <source>
        <dbReference type="RuleBase" id="RU004003"/>
    </source>
</evidence>
<feature type="signal peptide" evidence="5">
    <location>
        <begin position="1"/>
        <end position="32"/>
    </location>
</feature>
<organism evidence="9 10">
    <name type="scientific">Pseudomonas antarctica</name>
    <dbReference type="NCBI Taxonomy" id="219572"/>
    <lineage>
        <taxon>Bacteria</taxon>
        <taxon>Pseudomonadati</taxon>
        <taxon>Pseudomonadota</taxon>
        <taxon>Gammaproteobacteria</taxon>
        <taxon>Pseudomonadales</taxon>
        <taxon>Pseudomonadaceae</taxon>
        <taxon>Pseudomonas</taxon>
    </lineage>
</organism>
<dbReference type="PRINTS" id="PR01337">
    <property type="entry name" value="TYPE3OMGPROT"/>
</dbReference>
<comment type="subcellular location">
    <subcellularLocation>
        <location evidence="1 4">Cell outer membrane</location>
    </subcellularLocation>
</comment>
<sequence precursor="true">MYIEPPAMMSFHRLCPWLMCLTLLLANAPALGESYQARDESLHTFFTALSVPLGLPVVVSRDVARKRISGEFDLGVAQLTLEAVAAQQGLIWYSDGQVLYLYDAGEAKSSAVALRHISVDRLRGFMRRSGLDESRYPLRETDGRTFYVAGPPNYVDQVLHLARLMDRQRTEVRMGKQIFGVVQVFNTHVADRQYAMGNDKVNVPGMASIIENLLAIEQKDATQRQPGLLADKSLLVIAYPDSNSLLIKGKPAQVKVIEDLVAELDKPKRPIEVSLWQVDVDRDELEKLGAAWARETDGVASVTRVMEPLDDNRLMVQLNALERRRKARITAYPVILTQENVPAVFQDQHTFYLPNPGDNKGEWQPVRYGTEASVLPRFAQANQIEMLLSLEDGRQMAGKTTPGAAGAAGRVGISTVVRVAQGKRLWLGGFRRDDEGAGRGRRAEVRLFVIQARAVGSEPRMLAGAVGPPPLTQTQYERVQRAFVRQNHDVSE</sequence>
<evidence type="ECO:0000259" key="8">
    <source>
        <dbReference type="Pfam" id="PF21304"/>
    </source>
</evidence>
<dbReference type="EMBL" id="CP015600">
    <property type="protein sequence ID" value="ANF87658.1"/>
    <property type="molecule type" value="Genomic_DNA"/>
</dbReference>
<dbReference type="InterPro" id="IPR050810">
    <property type="entry name" value="Bact_Secretion_Sys_Channel"/>
</dbReference>
<gene>
    <name evidence="9" type="ORF">A7J50_4300</name>
</gene>
<dbReference type="GO" id="GO:0015627">
    <property type="term" value="C:type II protein secretion system complex"/>
    <property type="evidence" value="ECO:0007669"/>
    <property type="project" value="TreeGrafter"/>
</dbReference>
<dbReference type="Pfam" id="PF21304">
    <property type="entry name" value="T3S_SPI-1_N0"/>
    <property type="match status" value="1"/>
</dbReference>
<dbReference type="GO" id="GO:0009306">
    <property type="term" value="P:protein secretion"/>
    <property type="evidence" value="ECO:0007669"/>
    <property type="project" value="InterPro"/>
</dbReference>
<proteinExistence type="inferred from homology"/>
<dbReference type="KEGG" id="panr:A7J50_4300"/>
<evidence type="ECO:0000256" key="5">
    <source>
        <dbReference type="SAM" id="SignalP"/>
    </source>
</evidence>
<evidence type="ECO:0000256" key="4">
    <source>
        <dbReference type="RuleBase" id="RU004004"/>
    </source>
</evidence>
<evidence type="ECO:0000313" key="9">
    <source>
        <dbReference type="EMBL" id="ANF87658.1"/>
    </source>
</evidence>
<accession>A0A172Z5R9</accession>
<dbReference type="InterPro" id="IPR038591">
    <property type="entry name" value="NolW-like_sf"/>
</dbReference>
<reference evidence="9 10" key="1">
    <citation type="submission" date="2016-05" db="EMBL/GenBank/DDBJ databases">
        <title>Complete genome sequence of Pseudomonas antarctica PAMC 27494.</title>
        <authorList>
            <person name="Lee J."/>
        </authorList>
    </citation>
    <scope>NUCLEOTIDE SEQUENCE [LARGE SCALE GENOMIC DNA]</scope>
    <source>
        <strain evidence="9 10">PAMC 27494</strain>
    </source>
</reference>
<dbReference type="Pfam" id="PF00263">
    <property type="entry name" value="Secretin"/>
    <property type="match status" value="1"/>
</dbReference>
<evidence type="ECO:0000256" key="1">
    <source>
        <dbReference type="ARBA" id="ARBA00004442"/>
    </source>
</evidence>
<dbReference type="STRING" id="219572.A7J50_4300"/>
<dbReference type="InterPro" id="IPR004846">
    <property type="entry name" value="T2SS/T3SS_dom"/>
</dbReference>
<evidence type="ECO:0000256" key="2">
    <source>
        <dbReference type="ARBA" id="ARBA00022729"/>
    </source>
</evidence>
<feature type="domain" description="NolW-like" evidence="7">
    <location>
        <begin position="186"/>
        <end position="269"/>
    </location>
</feature>
<feature type="domain" description="Type II/III secretion system secretin-like" evidence="6">
    <location>
        <begin position="320"/>
        <end position="436"/>
    </location>
</feature>
<dbReference type="Gene3D" id="3.30.1370.120">
    <property type="match status" value="2"/>
</dbReference>
<comment type="similarity">
    <text evidence="3">Belongs to the bacterial secretin family.</text>
</comment>
<dbReference type="NCBIfam" id="TIGR02516">
    <property type="entry name" value="type_III_yscC"/>
    <property type="match status" value="1"/>
</dbReference>
<dbReference type="PATRIC" id="fig|219572.3.peg.4419"/>
<keyword evidence="2 5" id="KW-0732">Signal</keyword>
<feature type="chain" id="PRO_5008005514" evidence="5">
    <location>
        <begin position="33"/>
        <end position="492"/>
    </location>
</feature>
<dbReference type="GO" id="GO:0009279">
    <property type="term" value="C:cell outer membrane"/>
    <property type="evidence" value="ECO:0007669"/>
    <property type="project" value="UniProtKB-SubCell"/>
</dbReference>
<dbReference type="InterPro" id="IPR049034">
    <property type="entry name" value="T3S_SPI-1_N0"/>
</dbReference>
<dbReference type="InterPro" id="IPR003522">
    <property type="entry name" value="T3SS_OM_pore_YscC"/>
</dbReference>
<dbReference type="Proteomes" id="UP000077829">
    <property type="component" value="Chromosome"/>
</dbReference>
<name>A0A172Z5R9_9PSED</name>
<dbReference type="Pfam" id="PF03958">
    <property type="entry name" value="Secretin_N"/>
    <property type="match status" value="1"/>
</dbReference>
<evidence type="ECO:0000259" key="6">
    <source>
        <dbReference type="Pfam" id="PF00263"/>
    </source>
</evidence>
<feature type="domain" description="SPI-1 type 3 secretion system secretin N0" evidence="8">
    <location>
        <begin position="35"/>
        <end position="103"/>
    </location>
</feature>
<dbReference type="AlphaFoldDB" id="A0A172Z5R9"/>
<protein>
    <submittedName>
        <fullName evidence="9">Secretory protein</fullName>
    </submittedName>
</protein>
<dbReference type="PANTHER" id="PTHR30332">
    <property type="entry name" value="PROBABLE GENERAL SECRETION PATHWAY PROTEIN D"/>
    <property type="match status" value="1"/>
</dbReference>
<evidence type="ECO:0000259" key="7">
    <source>
        <dbReference type="Pfam" id="PF03958"/>
    </source>
</evidence>
<dbReference type="PANTHER" id="PTHR30332:SF5">
    <property type="entry name" value="SPI-1 TYPE 3 SECRETION SYSTEM SECRETIN"/>
    <property type="match status" value="1"/>
</dbReference>
<evidence type="ECO:0000313" key="10">
    <source>
        <dbReference type="Proteomes" id="UP000077829"/>
    </source>
</evidence>